<reference evidence="1 2" key="1">
    <citation type="submission" date="2024-10" db="EMBL/GenBank/DDBJ databases">
        <title>The Natural Products Discovery Center: Release of the First 8490 Sequenced Strains for Exploring Actinobacteria Biosynthetic Diversity.</title>
        <authorList>
            <person name="Kalkreuter E."/>
            <person name="Kautsar S.A."/>
            <person name="Yang D."/>
            <person name="Bader C.D."/>
            <person name="Teijaro C.N."/>
            <person name="Fluegel L."/>
            <person name="Davis C.M."/>
            <person name="Simpson J.R."/>
            <person name="Lauterbach L."/>
            <person name="Steele A.D."/>
            <person name="Gui C."/>
            <person name="Meng S."/>
            <person name="Li G."/>
            <person name="Viehrig K."/>
            <person name="Ye F."/>
            <person name="Su P."/>
            <person name="Kiefer A.F."/>
            <person name="Nichols A."/>
            <person name="Cepeda A.J."/>
            <person name="Yan W."/>
            <person name="Fan B."/>
            <person name="Jiang Y."/>
            <person name="Adhikari A."/>
            <person name="Zheng C.-J."/>
            <person name="Schuster L."/>
            <person name="Cowan T.M."/>
            <person name="Smanski M.J."/>
            <person name="Chevrette M.G."/>
            <person name="De Carvalho L.P.S."/>
            <person name="Shen B."/>
        </authorList>
    </citation>
    <scope>NUCLEOTIDE SEQUENCE [LARGE SCALE GENOMIC DNA]</scope>
    <source>
        <strain evidence="1 2">NPDC048229</strain>
    </source>
</reference>
<evidence type="ECO:0000313" key="2">
    <source>
        <dbReference type="Proteomes" id="UP001604282"/>
    </source>
</evidence>
<protein>
    <submittedName>
        <fullName evidence="1">Uncharacterized protein</fullName>
    </submittedName>
</protein>
<evidence type="ECO:0000313" key="1">
    <source>
        <dbReference type="EMBL" id="MFG3193179.1"/>
    </source>
</evidence>
<dbReference type="RefSeq" id="WP_392884628.1">
    <property type="nucleotide sequence ID" value="NZ_JBICZW010000027.1"/>
</dbReference>
<keyword evidence="2" id="KW-1185">Reference proteome</keyword>
<comment type="caution">
    <text evidence="1">The sequence shown here is derived from an EMBL/GenBank/DDBJ whole genome shotgun (WGS) entry which is preliminary data.</text>
</comment>
<organism evidence="1 2">
    <name type="scientific">Streptomyces omiyaensis</name>
    <dbReference type="NCBI Taxonomy" id="68247"/>
    <lineage>
        <taxon>Bacteria</taxon>
        <taxon>Bacillati</taxon>
        <taxon>Actinomycetota</taxon>
        <taxon>Actinomycetes</taxon>
        <taxon>Kitasatosporales</taxon>
        <taxon>Streptomycetaceae</taxon>
        <taxon>Streptomyces</taxon>
    </lineage>
</organism>
<proteinExistence type="predicted"/>
<accession>A0ABW7C3Q1</accession>
<sequence length="47" mass="5313">MYHASKSASVTKKTFHTGQCKRKTAYSGKTVIVPSKTNVNVWKREDL</sequence>
<name>A0ABW7C3Q1_9ACTN</name>
<dbReference type="EMBL" id="JBICZW010000027">
    <property type="protein sequence ID" value="MFG3193179.1"/>
    <property type="molecule type" value="Genomic_DNA"/>
</dbReference>
<gene>
    <name evidence="1" type="ORF">ACGFYS_30090</name>
</gene>
<dbReference type="Proteomes" id="UP001604282">
    <property type="component" value="Unassembled WGS sequence"/>
</dbReference>